<sequence length="388" mass="43191">MSLNLDKSRWAKIPFGDVIDSITDRVDDPSTAGVDRYVGLEHLDPGVMTVQRWDSPDKVEAQKLRFQPGDVIFGRRRAYQKKVARAEFEGICSAHALVLRARPGKMAPDFLPVFLSSDYFLDRAIAISVGSLSPTVNWRDLRVQEFDLPPLDEQQRIAHLLWAGEQERRAIGEVSQSLEQVRSVTRDELFRTVDAPRVLFESLCSIPSQNGVTLKKSERAGTVPMVNMGEMFRGEVIDTTSDYERVVHPGDHFLLGAGDLLFARRSIVFEGAGACCLVPDLSEPHTFESSVIRSRVSVEAADPHYVLHFFRSESGRNVMSQIVRRGPVSGIAGSELRTLNLPVPDLVSQQSMVREIDRASAVSPLLARRAEAASLLKRDLLNLIFGGR</sequence>
<dbReference type="OrthoDB" id="3821195at2"/>
<protein>
    <submittedName>
        <fullName evidence="5">Type I restriction modification DNA specificity domain protein</fullName>
    </submittedName>
</protein>
<name>A0A2N9JJM7_9ACTN</name>
<dbReference type="KEGG" id="mgg:MPLG2_2752"/>
<accession>A0A2N9JJM7</accession>
<dbReference type="AlphaFoldDB" id="A0A2N9JJM7"/>
<dbReference type="RefSeq" id="WP_158681168.1">
    <property type="nucleotide sequence ID" value="NZ_BAAAGO010000029.1"/>
</dbReference>
<dbReference type="PANTHER" id="PTHR30408">
    <property type="entry name" value="TYPE-1 RESTRICTION ENZYME ECOKI SPECIFICITY PROTEIN"/>
    <property type="match status" value="1"/>
</dbReference>
<dbReference type="EMBL" id="LT985188">
    <property type="protein sequence ID" value="SPD87782.1"/>
    <property type="molecule type" value="Genomic_DNA"/>
</dbReference>
<proteinExistence type="inferred from homology"/>
<feature type="domain" description="Type I restriction modification DNA specificity" evidence="4">
    <location>
        <begin position="61"/>
        <end position="161"/>
    </location>
</feature>
<evidence type="ECO:0000256" key="1">
    <source>
        <dbReference type="ARBA" id="ARBA00010923"/>
    </source>
</evidence>
<dbReference type="SUPFAM" id="SSF116734">
    <property type="entry name" value="DNA methylase specificity domain"/>
    <property type="match status" value="2"/>
</dbReference>
<keyword evidence="2" id="KW-0680">Restriction system</keyword>
<dbReference type="InterPro" id="IPR000055">
    <property type="entry name" value="Restrct_endonuc_typeI_TRD"/>
</dbReference>
<dbReference type="Proteomes" id="UP000238164">
    <property type="component" value="Chromosome 1"/>
</dbReference>
<reference evidence="5 6" key="1">
    <citation type="submission" date="2018-02" db="EMBL/GenBank/DDBJ databases">
        <authorList>
            <person name="Cohen D.B."/>
            <person name="Kent A.D."/>
        </authorList>
    </citation>
    <scope>NUCLEOTIDE SEQUENCE [LARGE SCALE GENOMIC DNA]</scope>
    <source>
        <strain evidence="5">1</strain>
    </source>
</reference>
<evidence type="ECO:0000259" key="4">
    <source>
        <dbReference type="Pfam" id="PF01420"/>
    </source>
</evidence>
<evidence type="ECO:0000313" key="5">
    <source>
        <dbReference type="EMBL" id="SPD87782.1"/>
    </source>
</evidence>
<evidence type="ECO:0000256" key="3">
    <source>
        <dbReference type="ARBA" id="ARBA00023125"/>
    </source>
</evidence>
<dbReference type="Pfam" id="PF01420">
    <property type="entry name" value="Methylase_S"/>
    <property type="match status" value="1"/>
</dbReference>
<evidence type="ECO:0000256" key="2">
    <source>
        <dbReference type="ARBA" id="ARBA00022747"/>
    </source>
</evidence>
<dbReference type="GO" id="GO:0003677">
    <property type="term" value="F:DNA binding"/>
    <property type="evidence" value="ECO:0007669"/>
    <property type="project" value="UniProtKB-KW"/>
</dbReference>
<dbReference type="InterPro" id="IPR044946">
    <property type="entry name" value="Restrct_endonuc_typeI_TRD_sf"/>
</dbReference>
<dbReference type="Gene3D" id="3.90.220.20">
    <property type="entry name" value="DNA methylase specificity domains"/>
    <property type="match status" value="2"/>
</dbReference>
<dbReference type="InterPro" id="IPR052021">
    <property type="entry name" value="Type-I_RS_S_subunit"/>
</dbReference>
<dbReference type="PANTHER" id="PTHR30408:SF12">
    <property type="entry name" value="TYPE I RESTRICTION ENZYME MJAVIII SPECIFICITY SUBUNIT"/>
    <property type="match status" value="1"/>
</dbReference>
<keyword evidence="6" id="KW-1185">Reference proteome</keyword>
<keyword evidence="3" id="KW-0238">DNA-binding</keyword>
<evidence type="ECO:0000313" key="6">
    <source>
        <dbReference type="Proteomes" id="UP000238164"/>
    </source>
</evidence>
<gene>
    <name evidence="5" type="ORF">MPLG2_2752</name>
</gene>
<dbReference type="GO" id="GO:0009307">
    <property type="term" value="P:DNA restriction-modification system"/>
    <property type="evidence" value="ECO:0007669"/>
    <property type="project" value="UniProtKB-KW"/>
</dbReference>
<comment type="similarity">
    <text evidence="1">Belongs to the type-I restriction system S methylase family.</text>
</comment>
<dbReference type="REBASE" id="238541">
    <property type="entry name" value="S.Mgl1ORF2753P"/>
</dbReference>
<organism evidence="5 6">
    <name type="scientific">Micropruina glycogenica</name>
    <dbReference type="NCBI Taxonomy" id="75385"/>
    <lineage>
        <taxon>Bacteria</taxon>
        <taxon>Bacillati</taxon>
        <taxon>Actinomycetota</taxon>
        <taxon>Actinomycetes</taxon>
        <taxon>Propionibacteriales</taxon>
        <taxon>Nocardioidaceae</taxon>
        <taxon>Micropruina</taxon>
    </lineage>
</organism>